<dbReference type="NCBIfam" id="TIGR00830">
    <property type="entry name" value="PTBA"/>
    <property type="match status" value="1"/>
</dbReference>
<keyword evidence="9 12" id="KW-1133">Transmembrane helix</keyword>
<dbReference type="NCBIfam" id="TIGR01995">
    <property type="entry name" value="PTS-II-ABC-beta"/>
    <property type="match status" value="1"/>
</dbReference>
<dbReference type="PROSITE" id="PS51093">
    <property type="entry name" value="PTS_EIIA_TYPE_1"/>
    <property type="match status" value="1"/>
</dbReference>
<feature type="transmembrane region" description="Helical" evidence="12">
    <location>
        <begin position="99"/>
        <end position="121"/>
    </location>
</feature>
<evidence type="ECO:0000256" key="5">
    <source>
        <dbReference type="ARBA" id="ARBA00022679"/>
    </source>
</evidence>
<dbReference type="Pfam" id="PF02378">
    <property type="entry name" value="PTS_EIIC"/>
    <property type="match status" value="1"/>
</dbReference>
<evidence type="ECO:0000256" key="1">
    <source>
        <dbReference type="ARBA" id="ARBA00004651"/>
    </source>
</evidence>
<keyword evidence="8" id="KW-0418">Kinase</keyword>
<sequence>MTNKDLAKTILKEVGGKSNVITYSHCSTRLRFDLKDVNKVNQKTLENTEGVLSVMEVAGQTQVVLGSNVQYVYDELVSLFPLNGETAPKSENKKGFWGTALELISSLFTPLIDTLIGAGILKGLLSVLTATKLLTTDSGTYQILNAAADSLYYFLPVVIAITCSKRLKTNLFVSVTIAGALLYPNLTALYDAGKSISFLGIPVHLTAFKSSVFPIIFAIVFLSFVEKGLKKILPDQIRSRLAPFFSLLIVVPVTIIIFGPVGSFLSSTIANFYMTLYSFNKIVAGGFIGAIAQVLVVFGIHWGLFPIIFSNVEKFGYDTILAVFGPSIIAQSGAALGVYLKTKDAKLKQVASPAAIMGFFGISEPAIYGITLKYRKAFLCAIIGGGIGGAIAGGAGARAMAVAVASVPTFPAYFGTGFVGFLVGYFSAFLISAVLTYFFGFNDSMIPEEEKTAENNTPGTLELHAPVSGQIMPLSDVKDPAFSSGSLGSGFAIMPTDHNVYAPVSGTISVVFPTKHAYGITTKNNEEILIHIGIDTVKLNGQYFTSHVKQGDIVIAGDLLATVDFNKVKEAGYDPSVIVVDTSNKKSIKLLNKEDKITQNSIIAEIGAM</sequence>
<dbReference type="GO" id="GO:0016301">
    <property type="term" value="F:kinase activity"/>
    <property type="evidence" value="ECO:0007669"/>
    <property type="project" value="UniProtKB-KW"/>
</dbReference>
<feature type="transmembrane region" description="Helical" evidence="12">
    <location>
        <begin position="352"/>
        <end position="370"/>
    </location>
</feature>
<keyword evidence="5" id="KW-0808">Transferase</keyword>
<feature type="transmembrane region" description="Helical" evidence="12">
    <location>
        <begin position="241"/>
        <end position="262"/>
    </location>
</feature>
<reference evidence="16 17" key="1">
    <citation type="submission" date="2019-08" db="EMBL/GenBank/DDBJ databases">
        <title>In-depth cultivation of the pig gut microbiome towards novel bacterial diversity and tailored functional studies.</title>
        <authorList>
            <person name="Wylensek D."/>
            <person name="Hitch T.C.A."/>
            <person name="Clavel T."/>
        </authorList>
    </citation>
    <scope>NUCLEOTIDE SEQUENCE [LARGE SCALE GENOMIC DNA]</scope>
    <source>
        <strain evidence="16 17">CA-Schmier-601-WT-3</strain>
    </source>
</reference>
<evidence type="ECO:0000259" key="14">
    <source>
        <dbReference type="PROSITE" id="PS51098"/>
    </source>
</evidence>
<comment type="caution">
    <text evidence="16">The sequence shown here is derived from an EMBL/GenBank/DDBJ whole genome shotgun (WGS) entry which is preliminary data.</text>
</comment>
<dbReference type="PROSITE" id="PS51098">
    <property type="entry name" value="PTS_EIIB_TYPE_1"/>
    <property type="match status" value="1"/>
</dbReference>
<feature type="transmembrane region" description="Helical" evidence="12">
    <location>
        <begin position="320"/>
        <end position="340"/>
    </location>
</feature>
<dbReference type="InterPro" id="IPR001127">
    <property type="entry name" value="PTS_EIIA_1_perm"/>
</dbReference>
<evidence type="ECO:0000256" key="2">
    <source>
        <dbReference type="ARBA" id="ARBA00022448"/>
    </source>
</evidence>
<dbReference type="InterPro" id="IPR018113">
    <property type="entry name" value="PTrfase_EIIB_Cys"/>
</dbReference>
<name>A0A844FT05_9FIRM</name>
<dbReference type="GO" id="GO:0005886">
    <property type="term" value="C:plasma membrane"/>
    <property type="evidence" value="ECO:0007669"/>
    <property type="project" value="UniProtKB-SubCell"/>
</dbReference>
<feature type="active site" description="Phosphocysteine intermediate; for EIIB activity" evidence="11">
    <location>
        <position position="26"/>
    </location>
</feature>
<feature type="transmembrane region" description="Helical" evidence="12">
    <location>
        <begin position="282"/>
        <end position="308"/>
    </location>
</feature>
<dbReference type="FunFam" id="2.70.70.10:FF:000001">
    <property type="entry name" value="PTS system glucose-specific IIA component"/>
    <property type="match status" value="1"/>
</dbReference>
<keyword evidence="10 12" id="KW-0472">Membrane</keyword>
<evidence type="ECO:0000256" key="10">
    <source>
        <dbReference type="ARBA" id="ARBA00023136"/>
    </source>
</evidence>
<feature type="transmembrane region" description="Helical" evidence="12">
    <location>
        <begin position="210"/>
        <end position="229"/>
    </location>
</feature>
<dbReference type="GO" id="GO:0090589">
    <property type="term" value="F:protein-phosphocysteine-trehalose phosphotransferase system transporter activity"/>
    <property type="evidence" value="ECO:0007669"/>
    <property type="project" value="TreeGrafter"/>
</dbReference>
<keyword evidence="3" id="KW-1003">Cell membrane</keyword>
<dbReference type="FunFam" id="3.30.1360.60:FF:000001">
    <property type="entry name" value="PTS system glucose-specific IIBC component PtsG"/>
    <property type="match status" value="1"/>
</dbReference>
<dbReference type="Gene3D" id="2.70.70.10">
    <property type="entry name" value="Glucose Permease (Domain IIA)"/>
    <property type="match status" value="1"/>
</dbReference>
<comment type="subcellular location">
    <subcellularLocation>
        <location evidence="1">Cell membrane</location>
        <topology evidence="1">Multi-pass membrane protein</topology>
    </subcellularLocation>
</comment>
<keyword evidence="2" id="KW-0813">Transport</keyword>
<dbReference type="GO" id="GO:0009401">
    <property type="term" value="P:phosphoenolpyruvate-dependent sugar phosphotransferase system"/>
    <property type="evidence" value="ECO:0007669"/>
    <property type="project" value="UniProtKB-KW"/>
</dbReference>
<evidence type="ECO:0000256" key="4">
    <source>
        <dbReference type="ARBA" id="ARBA00022597"/>
    </source>
</evidence>
<evidence type="ECO:0000259" key="15">
    <source>
        <dbReference type="PROSITE" id="PS51103"/>
    </source>
</evidence>
<evidence type="ECO:0000313" key="17">
    <source>
        <dbReference type="Proteomes" id="UP000442619"/>
    </source>
</evidence>
<dbReference type="RefSeq" id="WP_154515472.1">
    <property type="nucleotide sequence ID" value="NZ_VUNM01000010.1"/>
</dbReference>
<dbReference type="EMBL" id="VUNM01000010">
    <property type="protein sequence ID" value="MST89141.1"/>
    <property type="molecule type" value="Genomic_DNA"/>
</dbReference>
<accession>A0A844FT05</accession>
<dbReference type="GO" id="GO:0015771">
    <property type="term" value="P:trehalose transport"/>
    <property type="evidence" value="ECO:0007669"/>
    <property type="project" value="TreeGrafter"/>
</dbReference>
<proteinExistence type="predicted"/>
<protein>
    <submittedName>
        <fullName evidence="16">PTS beta-glucoside transporter subunit EIIBCA</fullName>
    </submittedName>
</protein>
<dbReference type="Proteomes" id="UP000442619">
    <property type="component" value="Unassembled WGS sequence"/>
</dbReference>
<dbReference type="SUPFAM" id="SSF51261">
    <property type="entry name" value="Duplicated hybrid motif"/>
    <property type="match status" value="1"/>
</dbReference>
<feature type="domain" description="PTS EIIA type-1" evidence="13">
    <location>
        <begin position="479"/>
        <end position="583"/>
    </location>
</feature>
<dbReference type="CDD" id="cd00212">
    <property type="entry name" value="PTS_IIB_glc"/>
    <property type="match status" value="1"/>
</dbReference>
<evidence type="ECO:0000256" key="12">
    <source>
        <dbReference type="SAM" id="Phobius"/>
    </source>
</evidence>
<keyword evidence="4" id="KW-0762">Sugar transport</keyword>
<keyword evidence="6" id="KW-0598">Phosphotransferase system</keyword>
<evidence type="ECO:0000259" key="13">
    <source>
        <dbReference type="PROSITE" id="PS51093"/>
    </source>
</evidence>
<evidence type="ECO:0000256" key="3">
    <source>
        <dbReference type="ARBA" id="ARBA00022475"/>
    </source>
</evidence>
<dbReference type="InterPro" id="IPR013013">
    <property type="entry name" value="PTS_EIIC_1"/>
</dbReference>
<dbReference type="InterPro" id="IPR011055">
    <property type="entry name" value="Dup_hybrid_motif"/>
</dbReference>
<evidence type="ECO:0000256" key="11">
    <source>
        <dbReference type="PROSITE-ProRule" id="PRU00421"/>
    </source>
</evidence>
<dbReference type="SUPFAM" id="SSF55604">
    <property type="entry name" value="Glucose permease domain IIB"/>
    <property type="match status" value="1"/>
</dbReference>
<dbReference type="Pfam" id="PF00358">
    <property type="entry name" value="PTS_EIIA_1"/>
    <property type="match status" value="1"/>
</dbReference>
<feature type="transmembrane region" description="Helical" evidence="12">
    <location>
        <begin position="377"/>
        <end position="401"/>
    </location>
</feature>
<dbReference type="Gene3D" id="3.30.1360.60">
    <property type="entry name" value="Glucose permease domain IIB"/>
    <property type="match status" value="1"/>
</dbReference>
<evidence type="ECO:0000313" key="16">
    <source>
        <dbReference type="EMBL" id="MST89141.1"/>
    </source>
</evidence>
<keyword evidence="17" id="KW-1185">Reference proteome</keyword>
<dbReference type="GO" id="GO:0008982">
    <property type="term" value="F:protein-N(PI)-phosphohistidine-sugar phosphotransferase activity"/>
    <property type="evidence" value="ECO:0007669"/>
    <property type="project" value="InterPro"/>
</dbReference>
<organism evidence="16 17">
    <name type="scientific">Sharpea porci</name>
    <dbReference type="NCBI Taxonomy" id="2652286"/>
    <lineage>
        <taxon>Bacteria</taxon>
        <taxon>Bacillati</taxon>
        <taxon>Bacillota</taxon>
        <taxon>Erysipelotrichia</taxon>
        <taxon>Erysipelotrichales</taxon>
        <taxon>Coprobacillaceae</taxon>
        <taxon>Sharpea</taxon>
    </lineage>
</organism>
<gene>
    <name evidence="16" type="ORF">FYJ79_06075</name>
</gene>
<dbReference type="InterPro" id="IPR050558">
    <property type="entry name" value="PTS_Sugar-Specific_Components"/>
</dbReference>
<dbReference type="InterPro" id="IPR011297">
    <property type="entry name" value="PTS_IIABC_b_glu"/>
</dbReference>
<keyword evidence="7 12" id="KW-0812">Transmembrane</keyword>
<dbReference type="Pfam" id="PF00367">
    <property type="entry name" value="PTS_EIIB"/>
    <property type="match status" value="1"/>
</dbReference>
<feature type="domain" description="PTS EIIC type-1" evidence="15">
    <location>
        <begin position="102"/>
        <end position="457"/>
    </location>
</feature>
<dbReference type="PANTHER" id="PTHR30175:SF1">
    <property type="entry name" value="PTS SYSTEM ARBUTIN-, CELLOBIOSE-, AND SALICIN-SPECIFIC EIIBC COMPONENT-RELATED"/>
    <property type="match status" value="1"/>
</dbReference>
<dbReference type="InterPro" id="IPR001996">
    <property type="entry name" value="PTS_IIB_1"/>
</dbReference>
<feature type="transmembrane region" description="Helical" evidence="12">
    <location>
        <begin position="141"/>
        <end position="163"/>
    </location>
</feature>
<dbReference type="InterPro" id="IPR036878">
    <property type="entry name" value="Glu_permease_IIB"/>
</dbReference>
<evidence type="ECO:0000256" key="8">
    <source>
        <dbReference type="ARBA" id="ARBA00022777"/>
    </source>
</evidence>
<evidence type="ECO:0000256" key="9">
    <source>
        <dbReference type="ARBA" id="ARBA00022989"/>
    </source>
</evidence>
<evidence type="ECO:0000256" key="6">
    <source>
        <dbReference type="ARBA" id="ARBA00022683"/>
    </source>
</evidence>
<feature type="transmembrane region" description="Helical" evidence="12">
    <location>
        <begin position="413"/>
        <end position="439"/>
    </location>
</feature>
<dbReference type="PANTHER" id="PTHR30175">
    <property type="entry name" value="PHOSPHOTRANSFERASE SYSTEM TRANSPORT PROTEIN"/>
    <property type="match status" value="1"/>
</dbReference>
<dbReference type="AlphaFoldDB" id="A0A844FT05"/>
<dbReference type="PROSITE" id="PS51103">
    <property type="entry name" value="PTS_EIIC_TYPE_1"/>
    <property type="match status" value="1"/>
</dbReference>
<dbReference type="PROSITE" id="PS01035">
    <property type="entry name" value="PTS_EIIB_TYPE_1_CYS"/>
    <property type="match status" value="1"/>
</dbReference>
<feature type="transmembrane region" description="Helical" evidence="12">
    <location>
        <begin position="170"/>
        <end position="190"/>
    </location>
</feature>
<evidence type="ECO:0000256" key="7">
    <source>
        <dbReference type="ARBA" id="ARBA00022692"/>
    </source>
</evidence>
<feature type="domain" description="PTS EIIB type-1" evidence="14">
    <location>
        <begin position="4"/>
        <end position="86"/>
    </location>
</feature>
<dbReference type="InterPro" id="IPR003352">
    <property type="entry name" value="PTS_EIIC"/>
</dbReference>